<dbReference type="Proteomes" id="UP000660047">
    <property type="component" value="Unassembled WGS sequence"/>
</dbReference>
<reference evidence="1" key="1">
    <citation type="submission" date="2020-06" db="EMBL/GenBank/DDBJ databases">
        <title>Characterization of fructooligosaccharide metabolism and fructooligosaccharide-degrading enzymes in human commensal butyrate producers.</title>
        <authorList>
            <person name="Tanno H."/>
            <person name="Fujii T."/>
            <person name="Hirano K."/>
            <person name="Maeno S."/>
            <person name="Tonozuka T."/>
            <person name="Sakamoto M."/>
            <person name="Ohkuma M."/>
            <person name="Tochio T."/>
            <person name="Endo A."/>
        </authorList>
    </citation>
    <scope>NUCLEOTIDE SEQUENCE</scope>
    <source>
        <strain evidence="1">JCM 31265</strain>
    </source>
</reference>
<protein>
    <submittedName>
        <fullName evidence="1">Uncharacterized protein</fullName>
    </submittedName>
</protein>
<dbReference type="SUPFAM" id="SSF140453">
    <property type="entry name" value="EsxAB dimer-like"/>
    <property type="match status" value="1"/>
</dbReference>
<comment type="caution">
    <text evidence="1">The sequence shown here is derived from an EMBL/GenBank/DDBJ whole genome shotgun (WGS) entry which is preliminary data.</text>
</comment>
<dbReference type="InterPro" id="IPR036689">
    <property type="entry name" value="ESAT-6-like_sf"/>
</dbReference>
<dbReference type="EMBL" id="BLYL01000021">
    <property type="protein sequence ID" value="GFO95597.1"/>
    <property type="molecule type" value="Genomic_DNA"/>
</dbReference>
<evidence type="ECO:0000313" key="2">
    <source>
        <dbReference type="Proteomes" id="UP000660047"/>
    </source>
</evidence>
<organism evidence="1 2">
    <name type="scientific">Coprococcus eutactus</name>
    <dbReference type="NCBI Taxonomy" id="33043"/>
    <lineage>
        <taxon>Bacteria</taxon>
        <taxon>Bacillati</taxon>
        <taxon>Bacillota</taxon>
        <taxon>Clostridia</taxon>
        <taxon>Lachnospirales</taxon>
        <taxon>Lachnospiraceae</taxon>
        <taxon>Coprococcus</taxon>
    </lineage>
</organism>
<name>A0AAI9NZH0_9FIRM</name>
<accession>A0AAI9NZH0</accession>
<evidence type="ECO:0000313" key="1">
    <source>
        <dbReference type="EMBL" id="GFO95597.1"/>
    </source>
</evidence>
<sequence length="105" mass="11850">MYVETVKVPINKLETFHDTLIKGATDLGNQYDTIISTCGKIQEYWESEGWADIYSDLVSKMDTMQAFMEDMYSYGDTLGEVIGNYITAEVVNGDMTSSLPDNIIR</sequence>
<dbReference type="RefSeq" id="WP_015533473.1">
    <property type="nucleotide sequence ID" value="NZ_BLYL01000021.1"/>
</dbReference>
<gene>
    <name evidence="1" type="ORF">COEU31_26430</name>
</gene>
<proteinExistence type="predicted"/>
<dbReference type="AlphaFoldDB" id="A0AAI9NZH0"/>